<evidence type="ECO:0000256" key="6">
    <source>
        <dbReference type="SAM" id="Phobius"/>
    </source>
</evidence>
<comment type="subcellular location">
    <subcellularLocation>
        <location evidence="1">Cell membrane</location>
        <topology evidence="1">Multi-pass membrane protein</topology>
    </subcellularLocation>
</comment>
<evidence type="ECO:0000256" key="5">
    <source>
        <dbReference type="ARBA" id="ARBA00023136"/>
    </source>
</evidence>
<feature type="transmembrane region" description="Helical" evidence="6">
    <location>
        <begin position="6"/>
        <end position="25"/>
    </location>
</feature>
<feature type="transmembrane region" description="Helical" evidence="6">
    <location>
        <begin position="63"/>
        <end position="81"/>
    </location>
</feature>
<feature type="transmembrane region" description="Helical" evidence="6">
    <location>
        <begin position="115"/>
        <end position="136"/>
    </location>
</feature>
<evidence type="ECO:0000256" key="4">
    <source>
        <dbReference type="ARBA" id="ARBA00022989"/>
    </source>
</evidence>
<gene>
    <name evidence="7" type="ORF">X474_04985</name>
</gene>
<keyword evidence="8" id="KW-1185">Reference proteome</keyword>
<feature type="transmembrane region" description="Helical" evidence="6">
    <location>
        <begin position="174"/>
        <end position="192"/>
    </location>
</feature>
<dbReference type="PANTHER" id="PTHR30086:SF20">
    <property type="entry name" value="ARGININE EXPORTER PROTEIN ARGO-RELATED"/>
    <property type="match status" value="1"/>
</dbReference>
<feature type="transmembrane region" description="Helical" evidence="6">
    <location>
        <begin position="142"/>
        <end position="162"/>
    </location>
</feature>
<dbReference type="OrthoDB" id="9804822at2"/>
<dbReference type="STRING" id="1429043.X474_04985"/>
<sequence>MLGILLLAIGVMYTPGPVNILSLNCGAQRKVSAHAPFCLGVAVALSFWFILIGYTGSMVINENLLPVISGAGVCFILYLAYKILTSKVQTNGASEPPALLTFKDGFLMQLLNPKAMLVVLPVTTIQFPAAGIQGIWITVWSVGLGALGFGAPMLYAALSSFITRHISGTGYLKYLNIVMGLMLIAVAVDMGYHHVYAAILGR</sequence>
<keyword evidence="3 6" id="KW-0812">Transmembrane</keyword>
<dbReference type="EMBL" id="AZAC01000004">
    <property type="protein sequence ID" value="KIX15118.1"/>
    <property type="molecule type" value="Genomic_DNA"/>
</dbReference>
<dbReference type="Pfam" id="PF01810">
    <property type="entry name" value="LysE"/>
    <property type="match status" value="1"/>
</dbReference>
<proteinExistence type="predicted"/>
<evidence type="ECO:0000256" key="1">
    <source>
        <dbReference type="ARBA" id="ARBA00004651"/>
    </source>
</evidence>
<dbReference type="FunCoup" id="A0A0D2HXU2">
    <property type="interactions" value="26"/>
</dbReference>
<comment type="caution">
    <text evidence="7">The sequence shown here is derived from an EMBL/GenBank/DDBJ whole genome shotgun (WGS) entry which is preliminary data.</text>
</comment>
<evidence type="ECO:0000313" key="7">
    <source>
        <dbReference type="EMBL" id="KIX15118.1"/>
    </source>
</evidence>
<name>A0A0D2HXU2_9BACT</name>
<feature type="transmembrane region" description="Helical" evidence="6">
    <location>
        <begin position="37"/>
        <end position="57"/>
    </location>
</feature>
<keyword evidence="2" id="KW-1003">Cell membrane</keyword>
<protein>
    <submittedName>
        <fullName evidence="7">Transporter</fullName>
    </submittedName>
</protein>
<evidence type="ECO:0000313" key="8">
    <source>
        <dbReference type="Proteomes" id="UP000032233"/>
    </source>
</evidence>
<keyword evidence="4 6" id="KW-1133">Transmembrane helix</keyword>
<evidence type="ECO:0000256" key="3">
    <source>
        <dbReference type="ARBA" id="ARBA00022692"/>
    </source>
</evidence>
<reference evidence="7 8" key="1">
    <citation type="submission" date="2013-11" db="EMBL/GenBank/DDBJ databases">
        <title>Metagenomic analysis of a methanogenic consortium involved in long chain n-alkane degradation.</title>
        <authorList>
            <person name="Davidova I.A."/>
            <person name="Callaghan A.V."/>
            <person name="Wawrik B."/>
            <person name="Pruitt S."/>
            <person name="Marks C."/>
            <person name="Duncan K.E."/>
            <person name="Suflita J.M."/>
        </authorList>
    </citation>
    <scope>NUCLEOTIDE SEQUENCE [LARGE SCALE GENOMIC DNA]</scope>
    <source>
        <strain evidence="7 8">SPR</strain>
    </source>
</reference>
<dbReference type="AlphaFoldDB" id="A0A0D2HXU2"/>
<organism evidence="7 8">
    <name type="scientific">Dethiosulfatarculus sandiegensis</name>
    <dbReference type="NCBI Taxonomy" id="1429043"/>
    <lineage>
        <taxon>Bacteria</taxon>
        <taxon>Pseudomonadati</taxon>
        <taxon>Thermodesulfobacteriota</taxon>
        <taxon>Desulfarculia</taxon>
        <taxon>Desulfarculales</taxon>
        <taxon>Desulfarculaceae</taxon>
        <taxon>Dethiosulfatarculus</taxon>
    </lineage>
</organism>
<accession>A0A0D2HXU2</accession>
<dbReference type="GO" id="GO:0015171">
    <property type="term" value="F:amino acid transmembrane transporter activity"/>
    <property type="evidence" value="ECO:0007669"/>
    <property type="project" value="TreeGrafter"/>
</dbReference>
<dbReference type="PATRIC" id="fig|1429043.3.peg.1062"/>
<keyword evidence="5 6" id="KW-0472">Membrane</keyword>
<dbReference type="PANTHER" id="PTHR30086">
    <property type="entry name" value="ARGININE EXPORTER PROTEIN ARGO"/>
    <property type="match status" value="1"/>
</dbReference>
<dbReference type="Proteomes" id="UP000032233">
    <property type="component" value="Unassembled WGS sequence"/>
</dbReference>
<evidence type="ECO:0000256" key="2">
    <source>
        <dbReference type="ARBA" id="ARBA00022475"/>
    </source>
</evidence>
<dbReference type="InParanoid" id="A0A0D2HXU2"/>
<dbReference type="GO" id="GO:0033228">
    <property type="term" value="P:cysteine export across plasma membrane"/>
    <property type="evidence" value="ECO:0007669"/>
    <property type="project" value="TreeGrafter"/>
</dbReference>
<dbReference type="InterPro" id="IPR001123">
    <property type="entry name" value="LeuE-type"/>
</dbReference>
<dbReference type="GO" id="GO:0005886">
    <property type="term" value="C:plasma membrane"/>
    <property type="evidence" value="ECO:0007669"/>
    <property type="project" value="UniProtKB-SubCell"/>
</dbReference>
<dbReference type="RefSeq" id="WP_044347047.1">
    <property type="nucleotide sequence ID" value="NZ_AZAC01000004.1"/>
</dbReference>